<evidence type="ECO:0000313" key="2">
    <source>
        <dbReference type="Proteomes" id="UP001595880"/>
    </source>
</evidence>
<gene>
    <name evidence="1" type="ORF">ACFOZ1_16310</name>
</gene>
<sequence length="40" mass="4653">MRNILCTIPFKCGYTFAMISIEASGENKEILWTNFNLLIR</sequence>
<name>A0ABV8VZJ3_9BACI</name>
<organism evidence="1 2">
    <name type="scientific">Gracilibacillus marinus</name>
    <dbReference type="NCBI Taxonomy" id="630535"/>
    <lineage>
        <taxon>Bacteria</taxon>
        <taxon>Bacillati</taxon>
        <taxon>Bacillota</taxon>
        <taxon>Bacilli</taxon>
        <taxon>Bacillales</taxon>
        <taxon>Bacillaceae</taxon>
        <taxon>Gracilibacillus</taxon>
    </lineage>
</organism>
<dbReference type="EMBL" id="JBHSDV010000009">
    <property type="protein sequence ID" value="MFC4389340.1"/>
    <property type="molecule type" value="Genomic_DNA"/>
</dbReference>
<dbReference type="Proteomes" id="UP001595880">
    <property type="component" value="Unassembled WGS sequence"/>
</dbReference>
<comment type="caution">
    <text evidence="1">The sequence shown here is derived from an EMBL/GenBank/DDBJ whole genome shotgun (WGS) entry which is preliminary data.</text>
</comment>
<reference evidence="2" key="1">
    <citation type="journal article" date="2019" name="Int. J. Syst. Evol. Microbiol.">
        <title>The Global Catalogue of Microorganisms (GCM) 10K type strain sequencing project: providing services to taxonomists for standard genome sequencing and annotation.</title>
        <authorList>
            <consortium name="The Broad Institute Genomics Platform"/>
            <consortium name="The Broad Institute Genome Sequencing Center for Infectious Disease"/>
            <person name="Wu L."/>
            <person name="Ma J."/>
        </authorList>
    </citation>
    <scope>NUCLEOTIDE SEQUENCE [LARGE SCALE GENOMIC DNA]</scope>
    <source>
        <strain evidence="2">KACC 14058</strain>
    </source>
</reference>
<evidence type="ECO:0000313" key="1">
    <source>
        <dbReference type="EMBL" id="MFC4389340.1"/>
    </source>
</evidence>
<proteinExistence type="predicted"/>
<keyword evidence="2" id="KW-1185">Reference proteome</keyword>
<protein>
    <submittedName>
        <fullName evidence="1">Uncharacterized protein</fullName>
    </submittedName>
</protein>
<accession>A0ABV8VZJ3</accession>
<dbReference type="RefSeq" id="WP_390200992.1">
    <property type="nucleotide sequence ID" value="NZ_JBHSDV010000009.1"/>
</dbReference>